<dbReference type="InterPro" id="IPR032095">
    <property type="entry name" value="Sacchrp_dh-like_C"/>
</dbReference>
<dbReference type="Proteomes" id="UP000249757">
    <property type="component" value="Unassembled WGS sequence"/>
</dbReference>
<evidence type="ECO:0000313" key="2">
    <source>
        <dbReference type="EMBL" id="KAF7565332.1"/>
    </source>
</evidence>
<evidence type="ECO:0000313" key="3">
    <source>
        <dbReference type="EMBL" id="KAI1512406.1"/>
    </source>
</evidence>
<reference evidence="2" key="1">
    <citation type="journal article" date="2018" name="BMC Genomics">
        <title>Comparative genomics of the wheat fungal pathogen Pyrenophora tritici-repentis reveals chromosomal variations and genome plasticity.</title>
        <authorList>
            <person name="Moolhuijzen P."/>
            <person name="See P.T."/>
            <person name="Hane J.K."/>
            <person name="Shi G."/>
            <person name="Liu Z."/>
            <person name="Oliver R.P."/>
            <person name="Moffat C.S."/>
        </authorList>
    </citation>
    <scope>NUCLEOTIDE SEQUENCE [LARGE SCALE GENOMIC DNA]</scope>
    <source>
        <strain evidence="2">M4</strain>
    </source>
</reference>
<gene>
    <name evidence="3" type="ORF">Ptr86124_008372</name>
    <name evidence="2" type="ORF">PtrM4_047660</name>
</gene>
<dbReference type="Proteomes" id="UP000245464">
    <property type="component" value="Chromosome 10"/>
</dbReference>
<dbReference type="EMBL" id="NRDI02000011">
    <property type="protein sequence ID" value="KAI1512406.1"/>
    <property type="molecule type" value="Genomic_DNA"/>
</dbReference>
<feature type="domain" description="Saccharopine dehydrogenase-like C-terminal" evidence="1">
    <location>
        <begin position="1"/>
        <end position="46"/>
    </location>
</feature>
<comment type="caution">
    <text evidence="2">The sequence shown here is derived from an EMBL/GenBank/DDBJ whole genome shotgun (WGS) entry which is preliminary data.</text>
</comment>
<reference evidence="3" key="3">
    <citation type="journal article" date="2022" name="bioRxiv">
        <title>A global pangenome for the wheat fungal pathogen Pyrenophora tritici-repentis and prediction of effector protein structural homology.</title>
        <authorList>
            <person name="Moolhuijzen P."/>
            <person name="See P.T."/>
            <person name="Shi G."/>
            <person name="Powell H.R."/>
            <person name="Cockram J."/>
            <person name="Jorgensen L.N."/>
            <person name="Benslimane H."/>
            <person name="Strelkov S.E."/>
            <person name="Turner J."/>
            <person name="Liu Z."/>
            <person name="Moffat C.S."/>
        </authorList>
    </citation>
    <scope>NUCLEOTIDE SEQUENCE</scope>
    <source>
        <strain evidence="3">86-124</strain>
    </source>
</reference>
<dbReference type="EMBL" id="NQIK02000010">
    <property type="protein sequence ID" value="KAF7565332.1"/>
    <property type="molecule type" value="Genomic_DNA"/>
</dbReference>
<proteinExistence type="predicted"/>
<sequence length="46" mass="5027">MLQHEFVVEWSNGDTETFTSTLELFGDPNRYSAMALSVGVTCGIAT</sequence>
<reference evidence="3" key="2">
    <citation type="submission" date="2021-05" db="EMBL/GenBank/DDBJ databases">
        <authorList>
            <person name="Moolhuijzen P.M."/>
            <person name="Moffat C.S."/>
        </authorList>
    </citation>
    <scope>NUCLEOTIDE SEQUENCE</scope>
    <source>
        <strain evidence="3">86-124</strain>
    </source>
</reference>
<accession>A0A5M9KVY9</accession>
<dbReference type="AlphaFoldDB" id="A0A5M9KVY9"/>
<dbReference type="Pfam" id="PF16653">
    <property type="entry name" value="Sacchrp_dh_C"/>
    <property type="match status" value="1"/>
</dbReference>
<evidence type="ECO:0000313" key="4">
    <source>
        <dbReference type="Proteomes" id="UP000245464"/>
    </source>
</evidence>
<dbReference type="Gene3D" id="3.30.360.10">
    <property type="entry name" value="Dihydrodipicolinate Reductase, domain 2"/>
    <property type="match status" value="1"/>
</dbReference>
<name>A0A5M9KVY9_9PLEO</name>
<evidence type="ECO:0000259" key="1">
    <source>
        <dbReference type="Pfam" id="PF16653"/>
    </source>
</evidence>
<dbReference type="Gene3D" id="3.40.50.720">
    <property type="entry name" value="NAD(P)-binding Rossmann-like Domain"/>
    <property type="match status" value="1"/>
</dbReference>
<protein>
    <submittedName>
        <fullName evidence="3">Saccharopine dehydrogenase C-terminal domain containing protein</fullName>
    </submittedName>
</protein>
<evidence type="ECO:0000313" key="5">
    <source>
        <dbReference type="Proteomes" id="UP000249757"/>
    </source>
</evidence>
<organism evidence="2 4">
    <name type="scientific">Pyrenophora tritici-repentis</name>
    <dbReference type="NCBI Taxonomy" id="45151"/>
    <lineage>
        <taxon>Eukaryota</taxon>
        <taxon>Fungi</taxon>
        <taxon>Dikarya</taxon>
        <taxon>Ascomycota</taxon>
        <taxon>Pezizomycotina</taxon>
        <taxon>Dothideomycetes</taxon>
        <taxon>Pleosporomycetidae</taxon>
        <taxon>Pleosporales</taxon>
        <taxon>Pleosporineae</taxon>
        <taxon>Pleosporaceae</taxon>
        <taxon>Pyrenophora</taxon>
    </lineage>
</organism>
<reference evidence="5" key="4">
    <citation type="journal article" date="2022" name="Microb. Genom.">
        <title>A global pangenome for the wheat fungal pathogen Pyrenophora tritici-repentis and prediction of effector protein structural homology.</title>
        <authorList>
            <person name="Moolhuijzen P.M."/>
            <person name="See P.T."/>
            <person name="Shi G."/>
            <person name="Powell H.R."/>
            <person name="Cockram J."/>
            <person name="Jorgensen L.N."/>
            <person name="Benslimane H."/>
            <person name="Strelkov S.E."/>
            <person name="Turner J."/>
            <person name="Liu Z."/>
            <person name="Moffat C.S."/>
        </authorList>
    </citation>
    <scope>NUCLEOTIDE SEQUENCE [LARGE SCALE GENOMIC DNA]</scope>
</reference>
<keyword evidence="5" id="KW-1185">Reference proteome</keyword>